<comment type="similarity">
    <text evidence="1">Belongs to the short-chain dehydrogenases/reductases (SDR) family.</text>
</comment>
<gene>
    <name evidence="3" type="ORF">E2553_41365</name>
</gene>
<dbReference type="PRINTS" id="PR00081">
    <property type="entry name" value="GDHRDH"/>
</dbReference>
<dbReference type="InterPro" id="IPR036291">
    <property type="entry name" value="NAD(P)-bd_dom_sf"/>
</dbReference>
<name>A0A4Y8MK66_9BURK</name>
<dbReference type="Gene3D" id="3.40.50.720">
    <property type="entry name" value="NAD(P)-binding Rossmann-like Domain"/>
    <property type="match status" value="1"/>
</dbReference>
<dbReference type="PRINTS" id="PR00080">
    <property type="entry name" value="SDRFAMILY"/>
</dbReference>
<dbReference type="CDD" id="cd05233">
    <property type="entry name" value="SDR_c"/>
    <property type="match status" value="1"/>
</dbReference>
<dbReference type="Pfam" id="PF13561">
    <property type="entry name" value="adh_short_C2"/>
    <property type="match status" value="1"/>
</dbReference>
<protein>
    <submittedName>
        <fullName evidence="3">SDR family oxidoreductase</fullName>
    </submittedName>
</protein>
<dbReference type="RefSeq" id="WP_134466346.1">
    <property type="nucleotide sequence ID" value="NZ_JBHMFL010000148.1"/>
</dbReference>
<dbReference type="InterPro" id="IPR002347">
    <property type="entry name" value="SDR_fam"/>
</dbReference>
<comment type="caution">
    <text evidence="3">The sequence shown here is derived from an EMBL/GenBank/DDBJ whole genome shotgun (WGS) entry which is preliminary data.</text>
</comment>
<sequence>MDISLKGRTALVCGAGSVSEGWGNGKATAVALARAGAYVVAVDINLTAAQETAALIVAEGGECLAVQADATNSSSVENAVCAALAKFGSIDILQNVVGTTVMGGPVELSEEQWQKAIDINLKSAFLTCKHVLPVMVRQGRGVITNTSSLASIRYVGYPYTSYYAAKGGLNQLTQAVALQYAKQGVRCNAVMPGVMNTPLIFDQISSQYESKEEMIRARDAVCPMGRMGTAWDIAHASVFLASDLAQYITGVVLPVDGGISCRSM</sequence>
<reference evidence="3 4" key="1">
    <citation type="submission" date="2019-03" db="EMBL/GenBank/DDBJ databases">
        <title>Complete Genome Sequence of Paraburkholderia dipogonis ICMP 19430T, a Nitrogen-fixing Symbiont of the South African Invasive Legume Dipogon lignosus in New Zealand.</title>
        <authorList>
            <person name="De Meyer S.E."/>
        </authorList>
    </citation>
    <scope>NUCLEOTIDE SEQUENCE [LARGE SCALE GENOMIC DNA]</scope>
    <source>
        <strain evidence="3 4">ICMP 19430</strain>
    </source>
</reference>
<dbReference type="PANTHER" id="PTHR24321:SF15">
    <property type="entry name" value="OXIDOREDUCTASE UCPA"/>
    <property type="match status" value="1"/>
</dbReference>
<evidence type="ECO:0000313" key="3">
    <source>
        <dbReference type="EMBL" id="TFE37829.1"/>
    </source>
</evidence>
<dbReference type="GO" id="GO:0016491">
    <property type="term" value="F:oxidoreductase activity"/>
    <property type="evidence" value="ECO:0007669"/>
    <property type="project" value="UniProtKB-KW"/>
</dbReference>
<evidence type="ECO:0000313" key="4">
    <source>
        <dbReference type="Proteomes" id="UP000297385"/>
    </source>
</evidence>
<dbReference type="FunFam" id="3.40.50.720:FF:000084">
    <property type="entry name" value="Short-chain dehydrogenase reductase"/>
    <property type="match status" value="1"/>
</dbReference>
<accession>A0A4Y8MK66</accession>
<dbReference type="EMBL" id="SNVI01000005">
    <property type="protein sequence ID" value="TFE37829.1"/>
    <property type="molecule type" value="Genomic_DNA"/>
</dbReference>
<organism evidence="3 4">
    <name type="scientific">Paraburkholderia dipogonis</name>
    <dbReference type="NCBI Taxonomy" id="1211383"/>
    <lineage>
        <taxon>Bacteria</taxon>
        <taxon>Pseudomonadati</taxon>
        <taxon>Pseudomonadota</taxon>
        <taxon>Betaproteobacteria</taxon>
        <taxon>Burkholderiales</taxon>
        <taxon>Burkholderiaceae</taxon>
        <taxon>Paraburkholderia</taxon>
    </lineage>
</organism>
<keyword evidence="2" id="KW-0560">Oxidoreductase</keyword>
<dbReference type="AlphaFoldDB" id="A0A4Y8MK66"/>
<proteinExistence type="inferred from homology"/>
<dbReference type="Proteomes" id="UP000297385">
    <property type="component" value="Unassembled WGS sequence"/>
</dbReference>
<evidence type="ECO:0000256" key="2">
    <source>
        <dbReference type="ARBA" id="ARBA00023002"/>
    </source>
</evidence>
<evidence type="ECO:0000256" key="1">
    <source>
        <dbReference type="ARBA" id="ARBA00006484"/>
    </source>
</evidence>
<dbReference type="GeneID" id="97310730"/>
<dbReference type="SUPFAM" id="SSF51735">
    <property type="entry name" value="NAD(P)-binding Rossmann-fold domains"/>
    <property type="match status" value="1"/>
</dbReference>
<dbReference type="PANTHER" id="PTHR24321">
    <property type="entry name" value="DEHYDROGENASES, SHORT CHAIN"/>
    <property type="match status" value="1"/>
</dbReference>